<dbReference type="EMBL" id="BSUM01000002">
    <property type="protein sequence ID" value="GMA33638.1"/>
    <property type="molecule type" value="Genomic_DNA"/>
</dbReference>
<evidence type="ECO:0000313" key="2">
    <source>
        <dbReference type="Proteomes" id="UP001157161"/>
    </source>
</evidence>
<dbReference type="Proteomes" id="UP001157161">
    <property type="component" value="Unassembled WGS sequence"/>
</dbReference>
<organism evidence="1 2">
    <name type="scientific">Litorihabitans aurantiacus</name>
    <dbReference type="NCBI Taxonomy" id="1930061"/>
    <lineage>
        <taxon>Bacteria</taxon>
        <taxon>Bacillati</taxon>
        <taxon>Actinomycetota</taxon>
        <taxon>Actinomycetes</taxon>
        <taxon>Micrococcales</taxon>
        <taxon>Beutenbergiaceae</taxon>
        <taxon>Litorihabitans</taxon>
    </lineage>
</organism>
<gene>
    <name evidence="1" type="ORF">GCM10025875_36300</name>
</gene>
<dbReference type="AlphaFoldDB" id="A0AA38CSN9"/>
<sequence>MTTPYATVEDLRDVWPALSSDAAQVTRAQALLRDATARIDAYGPAERLVPTGPGVATSTRSEADLAIRRMICREMVLNVLANDGTPGVTNETSSRSLGPFSESRTFTFDAPGRTLTLTREHKRLLRPRRQRAYSVSLYPRPVNRRGRP</sequence>
<evidence type="ECO:0000313" key="1">
    <source>
        <dbReference type="EMBL" id="GMA33638.1"/>
    </source>
</evidence>
<dbReference type="RefSeq" id="WP_284252886.1">
    <property type="nucleotide sequence ID" value="NZ_BSUM01000002.1"/>
</dbReference>
<evidence type="ECO:0008006" key="3">
    <source>
        <dbReference type="Google" id="ProtNLM"/>
    </source>
</evidence>
<protein>
    <recommendedName>
        <fullName evidence="3">Head-to-tail adaptor</fullName>
    </recommendedName>
</protein>
<accession>A0AA38CSN9</accession>
<keyword evidence="2" id="KW-1185">Reference proteome</keyword>
<name>A0AA38CSN9_9MICO</name>
<comment type="caution">
    <text evidence="1">The sequence shown here is derived from an EMBL/GenBank/DDBJ whole genome shotgun (WGS) entry which is preliminary data.</text>
</comment>
<reference evidence="1" key="1">
    <citation type="journal article" date="2014" name="Int. J. Syst. Evol. Microbiol.">
        <title>Complete genome sequence of Corynebacterium casei LMG S-19264T (=DSM 44701T), isolated from a smear-ripened cheese.</title>
        <authorList>
            <consortium name="US DOE Joint Genome Institute (JGI-PGF)"/>
            <person name="Walter F."/>
            <person name="Albersmeier A."/>
            <person name="Kalinowski J."/>
            <person name="Ruckert C."/>
        </authorList>
    </citation>
    <scope>NUCLEOTIDE SEQUENCE</scope>
    <source>
        <strain evidence="1">NBRC 112290</strain>
    </source>
</reference>
<reference evidence="1" key="2">
    <citation type="submission" date="2023-02" db="EMBL/GenBank/DDBJ databases">
        <authorList>
            <person name="Sun Q."/>
            <person name="Mori K."/>
        </authorList>
    </citation>
    <scope>NUCLEOTIDE SEQUENCE</scope>
    <source>
        <strain evidence="1">NBRC 112290</strain>
    </source>
</reference>
<proteinExistence type="predicted"/>